<evidence type="ECO:0000313" key="2">
    <source>
        <dbReference type="EMBL" id="KAA8495550.1"/>
    </source>
</evidence>
<dbReference type="Proteomes" id="UP000324585">
    <property type="component" value="Unassembled WGS sequence"/>
</dbReference>
<feature type="chain" id="PRO_5023819537" evidence="1">
    <location>
        <begin position="32"/>
        <end position="529"/>
    </location>
</feature>
<name>A0A5J4YX58_PORPP</name>
<reference evidence="3" key="1">
    <citation type="journal article" date="2019" name="Nat. Commun.">
        <title>Expansion of phycobilisome linker gene families in mesophilic red algae.</title>
        <authorList>
            <person name="Lee J."/>
            <person name="Kim D."/>
            <person name="Bhattacharya D."/>
            <person name="Yoon H.S."/>
        </authorList>
    </citation>
    <scope>NUCLEOTIDE SEQUENCE [LARGE SCALE GENOMIC DNA]</scope>
    <source>
        <strain evidence="3">CCMP 1328</strain>
    </source>
</reference>
<feature type="signal peptide" evidence="1">
    <location>
        <begin position="1"/>
        <end position="31"/>
    </location>
</feature>
<organism evidence="2 3">
    <name type="scientific">Porphyridium purpureum</name>
    <name type="common">Red alga</name>
    <name type="synonym">Porphyridium cruentum</name>
    <dbReference type="NCBI Taxonomy" id="35688"/>
    <lineage>
        <taxon>Eukaryota</taxon>
        <taxon>Rhodophyta</taxon>
        <taxon>Bangiophyceae</taxon>
        <taxon>Porphyridiales</taxon>
        <taxon>Porphyridiaceae</taxon>
        <taxon>Porphyridium</taxon>
    </lineage>
</organism>
<sequence length="529" mass="57179">MARFPGLRAGAAGSMLLLVAVCVLIAGRAVARSDAHKCASADFGVSQLRPLLPGPSYLRHMLGTTWKDAMHESAEIGTQRRANCHDTFPYLWKVEFKGDVEGAVTALARFHIAGDISESIVFGRVTAVDFNYGDELGEPAVQPTVNVIAEEVEKPDASYPDGKYVKLTASGLLSGSTAVFRIDLKLDCSKRNKEGVTEEQREAALVEYIGEIVDTPRVMCADSIETDARGVPTLPFGDLSSRISMPTVIMRQAGPVRGFTELTVFVKACPALNCNSDCNPSSFGSGFRLLGNVDGSAGFNGVNPIFYPRGECTPFLFCYIWEGIFELSADYVYFNVTDQEFRVNETNTTIETLREIDGVEYWGFNWVTGATAFEPQYAYDYFNVGPAGNIQYFGTSRAFIDASGATAPIISNDVVGVFAPDDVADCDCISTGMTVPTLSWSCGAGATGTVSDLCTNSGSTYDEFRCVESGETPTGDCFILEKDTCVLNATETQSAMDGLFRCNVLSGPLLQYFPYNEVCTNPEASPRGF</sequence>
<proteinExistence type="predicted"/>
<keyword evidence="1" id="KW-0732">Signal</keyword>
<evidence type="ECO:0000256" key="1">
    <source>
        <dbReference type="SAM" id="SignalP"/>
    </source>
</evidence>
<accession>A0A5J4YX58</accession>
<gene>
    <name evidence="2" type="ORF">FVE85_1705</name>
</gene>
<protein>
    <submittedName>
        <fullName evidence="2">Uncharacterized protein</fullName>
    </submittedName>
</protein>
<dbReference type="EMBL" id="VRMN01000003">
    <property type="protein sequence ID" value="KAA8495550.1"/>
    <property type="molecule type" value="Genomic_DNA"/>
</dbReference>
<comment type="caution">
    <text evidence="2">The sequence shown here is derived from an EMBL/GenBank/DDBJ whole genome shotgun (WGS) entry which is preliminary data.</text>
</comment>
<keyword evidence="3" id="KW-1185">Reference proteome</keyword>
<dbReference type="AlphaFoldDB" id="A0A5J4YX58"/>
<evidence type="ECO:0000313" key="3">
    <source>
        <dbReference type="Proteomes" id="UP000324585"/>
    </source>
</evidence>